<protein>
    <submittedName>
        <fullName evidence="1">Uncharacterized protein</fullName>
    </submittedName>
</protein>
<reference evidence="1 2" key="1">
    <citation type="submission" date="2024-03" db="EMBL/GenBank/DDBJ databases">
        <title>Human intestinal bacterial collection.</title>
        <authorList>
            <person name="Pauvert C."/>
            <person name="Hitch T.C.A."/>
            <person name="Clavel T."/>
        </authorList>
    </citation>
    <scope>NUCLEOTIDE SEQUENCE [LARGE SCALE GENOMIC DNA]</scope>
    <source>
        <strain evidence="1 2">CLA-SR-H021</strain>
    </source>
</reference>
<accession>A0ABV1D774</accession>
<evidence type="ECO:0000313" key="1">
    <source>
        <dbReference type="EMBL" id="MEQ2426216.1"/>
    </source>
</evidence>
<dbReference type="RefSeq" id="WP_008716723.1">
    <property type="nucleotide sequence ID" value="NZ_JBBMFM010000054.1"/>
</dbReference>
<comment type="caution">
    <text evidence="1">The sequence shown here is derived from an EMBL/GenBank/DDBJ whole genome shotgun (WGS) entry which is preliminary data.</text>
</comment>
<keyword evidence="2" id="KW-1185">Reference proteome</keyword>
<gene>
    <name evidence="1" type="ORF">WMQ36_14665</name>
</gene>
<name>A0ABV1D774_9FIRM</name>
<dbReference type="EMBL" id="JBBMFM010000054">
    <property type="protein sequence ID" value="MEQ2426216.1"/>
    <property type="molecule type" value="Genomic_DNA"/>
</dbReference>
<organism evidence="1 2">
    <name type="scientific">Enterocloster hominis</name>
    <name type="common">ex Hitch et al. 2024</name>
    <dbReference type="NCBI Taxonomy" id="1917870"/>
    <lineage>
        <taxon>Bacteria</taxon>
        <taxon>Bacillati</taxon>
        <taxon>Bacillota</taxon>
        <taxon>Clostridia</taxon>
        <taxon>Lachnospirales</taxon>
        <taxon>Lachnospiraceae</taxon>
        <taxon>Enterocloster</taxon>
    </lineage>
</organism>
<sequence length="62" mass="7495">MSILEEKLNLKEKQKLENMYLGDKNRNQMFFASCDERICKLLHYKLNGCGIDFYELRERDFA</sequence>
<proteinExistence type="predicted"/>
<evidence type="ECO:0000313" key="2">
    <source>
        <dbReference type="Proteomes" id="UP001454086"/>
    </source>
</evidence>
<dbReference type="Proteomes" id="UP001454086">
    <property type="component" value="Unassembled WGS sequence"/>
</dbReference>